<feature type="transmembrane region" description="Helical" evidence="1">
    <location>
        <begin position="117"/>
        <end position="142"/>
    </location>
</feature>
<feature type="transmembrane region" description="Helical" evidence="1">
    <location>
        <begin position="20"/>
        <end position="40"/>
    </location>
</feature>
<evidence type="ECO:0008006" key="4">
    <source>
        <dbReference type="Google" id="ProtNLM"/>
    </source>
</evidence>
<dbReference type="OrthoDB" id="4481055at2"/>
<proteinExistence type="predicted"/>
<organism evidence="2 3">
    <name type="scientific">Cryobacterium melibiosiphilum</name>
    <dbReference type="NCBI Taxonomy" id="995039"/>
    <lineage>
        <taxon>Bacteria</taxon>
        <taxon>Bacillati</taxon>
        <taxon>Actinomycetota</taxon>
        <taxon>Actinomycetes</taxon>
        <taxon>Micrococcales</taxon>
        <taxon>Microbacteriaceae</taxon>
        <taxon>Cryobacterium</taxon>
    </lineage>
</organism>
<reference evidence="2 3" key="1">
    <citation type="submission" date="2018-09" db="EMBL/GenBank/DDBJ databases">
        <title>Novel species of Cryobacterium.</title>
        <authorList>
            <person name="Liu Q."/>
            <person name="Xin Y.-H."/>
        </authorList>
    </citation>
    <scope>NUCLEOTIDE SEQUENCE [LARGE SCALE GENOMIC DNA]</scope>
    <source>
        <strain evidence="2 3">Hh39</strain>
    </source>
</reference>
<dbReference type="EMBL" id="QZVS01000096">
    <property type="protein sequence ID" value="RJT85262.1"/>
    <property type="molecule type" value="Genomic_DNA"/>
</dbReference>
<evidence type="ECO:0000313" key="2">
    <source>
        <dbReference type="EMBL" id="RJT85262.1"/>
    </source>
</evidence>
<dbReference type="AlphaFoldDB" id="A0A3A5MEI9"/>
<keyword evidence="1" id="KW-0812">Transmembrane</keyword>
<gene>
    <name evidence="2" type="ORF">D6T64_20345</name>
</gene>
<sequence>MMNDANPGRRDPRRALRGLLLGLLYFGAVSAFGGGVLGVFVNGGGVPLDYLEGSPFTSFVGPGLILGIVVGGTQLLAAVTVQRRMPAGLLCSVAAGFGMLIWIFVELAVIREYSVLQTIYFALGGLELLAVFGLLGLVSALVPEPAPDAASRDL</sequence>
<accession>A0A3A5MEI9</accession>
<protein>
    <recommendedName>
        <fullName evidence="4">DUF4345 domain-containing protein</fullName>
    </recommendedName>
</protein>
<evidence type="ECO:0000313" key="3">
    <source>
        <dbReference type="Proteomes" id="UP000272015"/>
    </source>
</evidence>
<comment type="caution">
    <text evidence="2">The sequence shown here is derived from an EMBL/GenBank/DDBJ whole genome shotgun (WGS) entry which is preliminary data.</text>
</comment>
<keyword evidence="3" id="KW-1185">Reference proteome</keyword>
<name>A0A3A5MEI9_9MICO</name>
<keyword evidence="1" id="KW-0472">Membrane</keyword>
<dbReference type="Proteomes" id="UP000272015">
    <property type="component" value="Unassembled WGS sequence"/>
</dbReference>
<keyword evidence="1" id="KW-1133">Transmembrane helix</keyword>
<feature type="transmembrane region" description="Helical" evidence="1">
    <location>
        <begin position="87"/>
        <end position="105"/>
    </location>
</feature>
<feature type="transmembrane region" description="Helical" evidence="1">
    <location>
        <begin position="60"/>
        <end position="80"/>
    </location>
</feature>
<evidence type="ECO:0000256" key="1">
    <source>
        <dbReference type="SAM" id="Phobius"/>
    </source>
</evidence>
<dbReference type="RefSeq" id="WP_119976484.1">
    <property type="nucleotide sequence ID" value="NZ_JBHSQA010000004.1"/>
</dbReference>